<dbReference type="AlphaFoldDB" id="A0A3P7IRP8"/>
<proteinExistence type="predicted"/>
<comment type="subcellular location">
    <subcellularLocation>
        <location evidence="1">Nucleus</location>
    </subcellularLocation>
</comment>
<name>A0A3P7IRP8_STRVU</name>
<dbReference type="InterPro" id="IPR016197">
    <property type="entry name" value="Chromo-like_dom_sf"/>
</dbReference>
<evidence type="ECO:0000313" key="6">
    <source>
        <dbReference type="Proteomes" id="UP000270094"/>
    </source>
</evidence>
<keyword evidence="6" id="KW-1185">Reference proteome</keyword>
<feature type="compositionally biased region" description="Basic and acidic residues" evidence="3">
    <location>
        <begin position="282"/>
        <end position="302"/>
    </location>
</feature>
<organism evidence="5 6">
    <name type="scientific">Strongylus vulgaris</name>
    <name type="common">Blood worm</name>
    <dbReference type="NCBI Taxonomy" id="40348"/>
    <lineage>
        <taxon>Eukaryota</taxon>
        <taxon>Metazoa</taxon>
        <taxon>Ecdysozoa</taxon>
        <taxon>Nematoda</taxon>
        <taxon>Chromadorea</taxon>
        <taxon>Rhabditida</taxon>
        <taxon>Rhabditina</taxon>
        <taxon>Rhabditomorpha</taxon>
        <taxon>Strongyloidea</taxon>
        <taxon>Strongylidae</taxon>
        <taxon>Strongylus</taxon>
    </lineage>
</organism>
<feature type="compositionally biased region" description="Low complexity" evidence="3">
    <location>
        <begin position="221"/>
        <end position="230"/>
    </location>
</feature>
<dbReference type="OrthoDB" id="5873136at2759"/>
<dbReference type="InterPro" id="IPR000637">
    <property type="entry name" value="HMGI/Y_DNA-bd_CS"/>
</dbReference>
<dbReference type="Gene3D" id="2.40.50.40">
    <property type="match status" value="1"/>
</dbReference>
<gene>
    <name evidence="5" type="ORF">SVUK_LOCUS2035</name>
</gene>
<evidence type="ECO:0000256" key="3">
    <source>
        <dbReference type="SAM" id="MobiDB-lite"/>
    </source>
</evidence>
<dbReference type="CDD" id="cd00024">
    <property type="entry name" value="CD_CSD"/>
    <property type="match status" value="1"/>
</dbReference>
<dbReference type="InterPro" id="IPR000953">
    <property type="entry name" value="Chromo/chromo_shadow_dom"/>
</dbReference>
<reference evidence="5 6" key="1">
    <citation type="submission" date="2018-11" db="EMBL/GenBank/DDBJ databases">
        <authorList>
            <consortium name="Pathogen Informatics"/>
        </authorList>
    </citation>
    <scope>NUCLEOTIDE SEQUENCE [LARGE SCALE GENOMIC DNA]</scope>
</reference>
<feature type="compositionally biased region" description="Basic residues" evidence="3">
    <location>
        <begin position="164"/>
        <end position="174"/>
    </location>
</feature>
<keyword evidence="2" id="KW-0539">Nucleus</keyword>
<feature type="compositionally biased region" description="Basic and acidic residues" evidence="3">
    <location>
        <begin position="206"/>
        <end position="219"/>
    </location>
</feature>
<dbReference type="GO" id="GO:0006355">
    <property type="term" value="P:regulation of DNA-templated transcription"/>
    <property type="evidence" value="ECO:0007669"/>
    <property type="project" value="InterPro"/>
</dbReference>
<feature type="compositionally biased region" description="Basic and acidic residues" evidence="3">
    <location>
        <begin position="147"/>
        <end position="156"/>
    </location>
</feature>
<evidence type="ECO:0000313" key="5">
    <source>
        <dbReference type="EMBL" id="VDM67037.1"/>
    </source>
</evidence>
<dbReference type="EMBL" id="UYYB01004392">
    <property type="protein sequence ID" value="VDM67037.1"/>
    <property type="molecule type" value="Genomic_DNA"/>
</dbReference>
<dbReference type="SUPFAM" id="SSF54160">
    <property type="entry name" value="Chromo domain-like"/>
    <property type="match status" value="1"/>
</dbReference>
<dbReference type="PROSITE" id="PS50013">
    <property type="entry name" value="CHROMO_2"/>
    <property type="match status" value="1"/>
</dbReference>
<dbReference type="Proteomes" id="UP000270094">
    <property type="component" value="Unassembled WGS sequence"/>
</dbReference>
<feature type="domain" description="Chromo" evidence="4">
    <location>
        <begin position="14"/>
        <end position="74"/>
    </location>
</feature>
<accession>A0A3P7IRP8</accession>
<feature type="region of interest" description="Disordered" evidence="3">
    <location>
        <begin position="133"/>
        <end position="248"/>
    </location>
</feature>
<feature type="region of interest" description="Disordered" evidence="3">
    <location>
        <begin position="269"/>
        <end position="317"/>
    </location>
</feature>
<dbReference type="PROSITE" id="PS00354">
    <property type="entry name" value="HMGI_Y"/>
    <property type="match status" value="1"/>
</dbReference>
<protein>
    <recommendedName>
        <fullName evidence="4">Chromo domain-containing protein</fullName>
    </recommendedName>
</protein>
<evidence type="ECO:0000259" key="4">
    <source>
        <dbReference type="PROSITE" id="PS50013"/>
    </source>
</evidence>
<sequence>MYYTTVTEIIYFFFQAEAIVDAQERDGEIYYKVLWNDNGPKQSWEVEANLESRHNSMIVEQYKIKHKRKMTNIIKRVDAVRQGDLSDPEVTNNNDELRPQVLDLEEIVEGMDKATALVHKQLHYDNHLYTPTEQETTSIENSAGARRTLESNREKTNFFANVRSRTRGRPKKPLMHSTSDSENAVTAKRSASIDTRRRGRGRPRKLVFDTENLKSKDSSEASESTSFRGSPSAGLPNIITPNQSPVKLGPVQEVNAEGASDGSCWVQESAHGEDATPSLAKTAEHVAVDDVHDMKRGKPRESENEDMMNLPTRRFCV</sequence>
<evidence type="ECO:0000256" key="2">
    <source>
        <dbReference type="ARBA" id="ARBA00023242"/>
    </source>
</evidence>
<evidence type="ECO:0000256" key="1">
    <source>
        <dbReference type="ARBA" id="ARBA00004123"/>
    </source>
</evidence>
<dbReference type="GO" id="GO:0005634">
    <property type="term" value="C:nucleus"/>
    <property type="evidence" value="ECO:0007669"/>
    <property type="project" value="UniProtKB-SubCell"/>
</dbReference>